<proteinExistence type="predicted"/>
<protein>
    <submittedName>
        <fullName evidence="2">Uncharacterized protein</fullName>
    </submittedName>
</protein>
<reference evidence="2" key="1">
    <citation type="journal article" date="2020" name="Ecol. Evol.">
        <title>Genome structure and content of the rice root-knot nematode (Meloidogyne graminicola).</title>
        <authorList>
            <person name="Phan N.T."/>
            <person name="Danchin E.G.J."/>
            <person name="Klopp C."/>
            <person name="Perfus-Barbeoch L."/>
            <person name="Kozlowski D.K."/>
            <person name="Koutsovoulos G.D."/>
            <person name="Lopez-Roques C."/>
            <person name="Bouchez O."/>
            <person name="Zahm M."/>
            <person name="Besnard G."/>
            <person name="Bellafiore S."/>
        </authorList>
    </citation>
    <scope>NUCLEOTIDE SEQUENCE</scope>
    <source>
        <strain evidence="2">VN-18</strain>
    </source>
</reference>
<name>A0A8S9ZL07_9BILA</name>
<evidence type="ECO:0000256" key="1">
    <source>
        <dbReference type="SAM" id="SignalP"/>
    </source>
</evidence>
<evidence type="ECO:0000313" key="2">
    <source>
        <dbReference type="EMBL" id="KAF7634078.1"/>
    </source>
</evidence>
<dbReference type="EMBL" id="JABEBT010000064">
    <property type="protein sequence ID" value="KAF7634078.1"/>
    <property type="molecule type" value="Genomic_DNA"/>
</dbReference>
<dbReference type="OrthoDB" id="412018at2759"/>
<feature type="signal peptide" evidence="1">
    <location>
        <begin position="1"/>
        <end position="19"/>
    </location>
</feature>
<keyword evidence="1" id="KW-0732">Signal</keyword>
<dbReference type="Proteomes" id="UP000605970">
    <property type="component" value="Unassembled WGS sequence"/>
</dbReference>
<gene>
    <name evidence="2" type="ORF">Mgra_00006496</name>
</gene>
<dbReference type="AlphaFoldDB" id="A0A8S9ZL07"/>
<organism evidence="2 3">
    <name type="scientific">Meloidogyne graminicola</name>
    <dbReference type="NCBI Taxonomy" id="189291"/>
    <lineage>
        <taxon>Eukaryota</taxon>
        <taxon>Metazoa</taxon>
        <taxon>Ecdysozoa</taxon>
        <taxon>Nematoda</taxon>
        <taxon>Chromadorea</taxon>
        <taxon>Rhabditida</taxon>
        <taxon>Tylenchina</taxon>
        <taxon>Tylenchomorpha</taxon>
        <taxon>Tylenchoidea</taxon>
        <taxon>Meloidogynidae</taxon>
        <taxon>Meloidogyninae</taxon>
        <taxon>Meloidogyne</taxon>
    </lineage>
</organism>
<comment type="caution">
    <text evidence="2">The sequence shown here is derived from an EMBL/GenBank/DDBJ whole genome shotgun (WGS) entry which is preliminary data.</text>
</comment>
<sequence length="179" mass="20201">MFFLSFVFLLAITITISECNECSDKQGSITFLKDSFTGSTKTERPEFSKITTSCTNKNVETHCYDQNDNKLSLLNVICSSNVCICNYGDGYCYQANKTASYILNYLFYSYDGYMFVNPNTGGQELVRTDGKKHYQHKTSSPEFMNLVRNSTSYINGKDLLVACTTCDKVKTNNILPKCV</sequence>
<accession>A0A8S9ZL07</accession>
<evidence type="ECO:0000313" key="3">
    <source>
        <dbReference type="Proteomes" id="UP000605970"/>
    </source>
</evidence>
<feature type="chain" id="PRO_5035786721" evidence="1">
    <location>
        <begin position="20"/>
        <end position="179"/>
    </location>
</feature>
<keyword evidence="3" id="KW-1185">Reference proteome</keyword>